<dbReference type="InParanoid" id="A0A804HWP4"/>
<dbReference type="EnsemblPlants" id="Ma01_t21200.1">
    <property type="protein sequence ID" value="Ma01_p21200.1"/>
    <property type="gene ID" value="Ma01_g21200"/>
</dbReference>
<reference evidence="1" key="1">
    <citation type="submission" date="2021-03" db="EMBL/GenBank/DDBJ databases">
        <authorList>
            <consortium name="Genoscope - CEA"/>
            <person name="William W."/>
        </authorList>
    </citation>
    <scope>NUCLEOTIDE SEQUENCE</scope>
    <source>
        <strain evidence="1">Doubled-haploid Pahang</strain>
    </source>
</reference>
<protein>
    <submittedName>
        <fullName evidence="1">(wild Malaysian banana) hypothetical protein</fullName>
    </submittedName>
</protein>
<evidence type="ECO:0000313" key="4">
    <source>
        <dbReference type="Proteomes" id="UP000012960"/>
    </source>
</evidence>
<reference evidence="3" key="2">
    <citation type="submission" date="2021-05" db="UniProtKB">
        <authorList>
            <consortium name="EnsemblPlants"/>
        </authorList>
    </citation>
    <scope>IDENTIFICATION</scope>
    <source>
        <strain evidence="3">subsp. malaccensis</strain>
    </source>
</reference>
<sequence>MAASTANILFYKSWDDQGQHPTQKTFLKVAVNSLRSSQGNRSQPVHDASCNRKIRYWYELLASVYKYYREIFHKLISTTIMH</sequence>
<name>A0A804HWP4_MUSAM</name>
<proteinExistence type="predicted"/>
<organism evidence="3 4">
    <name type="scientific">Musa acuminata subsp. malaccensis</name>
    <name type="common">Wild banana</name>
    <name type="synonym">Musa malaccensis</name>
    <dbReference type="NCBI Taxonomy" id="214687"/>
    <lineage>
        <taxon>Eukaryota</taxon>
        <taxon>Viridiplantae</taxon>
        <taxon>Streptophyta</taxon>
        <taxon>Embryophyta</taxon>
        <taxon>Tracheophyta</taxon>
        <taxon>Spermatophyta</taxon>
        <taxon>Magnoliopsida</taxon>
        <taxon>Liliopsida</taxon>
        <taxon>Zingiberales</taxon>
        <taxon>Musaceae</taxon>
        <taxon>Musa</taxon>
    </lineage>
</organism>
<evidence type="ECO:0000313" key="1">
    <source>
        <dbReference type="EMBL" id="CAG1860406.1"/>
    </source>
</evidence>
<evidence type="ECO:0000313" key="2">
    <source>
        <dbReference type="EMBL" id="CAG1860410.1"/>
    </source>
</evidence>
<dbReference type="EMBL" id="HG996466">
    <property type="protein sequence ID" value="CAG1860410.1"/>
    <property type="molecule type" value="Genomic_DNA"/>
</dbReference>
<dbReference type="Proteomes" id="UP000012960">
    <property type="component" value="Unplaced"/>
</dbReference>
<evidence type="ECO:0000313" key="3">
    <source>
        <dbReference type="EnsemblPlants" id="Ma01_p21200.1"/>
    </source>
</evidence>
<accession>A0A804HWP4</accession>
<gene>
    <name evidence="1" type="ORF">GSMUA_97100.1</name>
    <name evidence="2" type="ORF">GSMUA_97140.1</name>
</gene>
<dbReference type="AlphaFoldDB" id="A0A804HWP4"/>
<keyword evidence="4" id="KW-1185">Reference proteome</keyword>
<dbReference type="EMBL" id="HG996466">
    <property type="protein sequence ID" value="CAG1860406.1"/>
    <property type="molecule type" value="Genomic_DNA"/>
</dbReference>
<dbReference type="Gramene" id="Ma01_t21200.1">
    <property type="protein sequence ID" value="Ma01_p21200.1"/>
    <property type="gene ID" value="Ma01_g21200"/>
</dbReference>